<dbReference type="AlphaFoldDB" id="A0A0E9RW24"/>
<sequence>MRAIYHFSCNFCSSQSRTCLICGYFWVELLGKNQCN</sequence>
<organism evidence="1">
    <name type="scientific">Anguilla anguilla</name>
    <name type="common">European freshwater eel</name>
    <name type="synonym">Muraena anguilla</name>
    <dbReference type="NCBI Taxonomy" id="7936"/>
    <lineage>
        <taxon>Eukaryota</taxon>
        <taxon>Metazoa</taxon>
        <taxon>Chordata</taxon>
        <taxon>Craniata</taxon>
        <taxon>Vertebrata</taxon>
        <taxon>Euteleostomi</taxon>
        <taxon>Actinopterygii</taxon>
        <taxon>Neopterygii</taxon>
        <taxon>Teleostei</taxon>
        <taxon>Anguilliformes</taxon>
        <taxon>Anguillidae</taxon>
        <taxon>Anguilla</taxon>
    </lineage>
</organism>
<proteinExistence type="predicted"/>
<evidence type="ECO:0000313" key="1">
    <source>
        <dbReference type="EMBL" id="JAH33311.1"/>
    </source>
</evidence>
<name>A0A0E9RW24_ANGAN</name>
<dbReference type="EMBL" id="GBXM01075266">
    <property type="protein sequence ID" value="JAH33311.1"/>
    <property type="molecule type" value="Transcribed_RNA"/>
</dbReference>
<reference evidence="1" key="1">
    <citation type="submission" date="2014-11" db="EMBL/GenBank/DDBJ databases">
        <authorList>
            <person name="Amaro Gonzalez C."/>
        </authorList>
    </citation>
    <scope>NUCLEOTIDE SEQUENCE</scope>
</reference>
<protein>
    <submittedName>
        <fullName evidence="1">Uncharacterized protein</fullName>
    </submittedName>
</protein>
<reference evidence="1" key="2">
    <citation type="journal article" date="2015" name="Fish Shellfish Immunol.">
        <title>Early steps in the European eel (Anguilla anguilla)-Vibrio vulnificus interaction in the gills: Role of the RtxA13 toxin.</title>
        <authorList>
            <person name="Callol A."/>
            <person name="Pajuelo D."/>
            <person name="Ebbesson L."/>
            <person name="Teles M."/>
            <person name="MacKenzie S."/>
            <person name="Amaro C."/>
        </authorList>
    </citation>
    <scope>NUCLEOTIDE SEQUENCE</scope>
</reference>
<accession>A0A0E9RW24</accession>